<dbReference type="GeneID" id="30209824"/>
<reference evidence="3" key="1">
    <citation type="submission" date="2013-07" db="EMBL/GenBank/DDBJ databases">
        <title>The Genome Sequence of Cryptococcus bestiolae CBS10118.</title>
        <authorList>
            <consortium name="The Broad Institute Genome Sequencing Platform"/>
            <person name="Cuomo C."/>
            <person name="Litvintseva A."/>
            <person name="Chen Y."/>
            <person name="Heitman J."/>
            <person name="Sun S."/>
            <person name="Springer D."/>
            <person name="Dromer F."/>
            <person name="Young S.K."/>
            <person name="Zeng Q."/>
            <person name="Gargeya S."/>
            <person name="Fitzgerald M."/>
            <person name="Abouelleil A."/>
            <person name="Alvarado L."/>
            <person name="Berlin A.M."/>
            <person name="Chapman S.B."/>
            <person name="Dewar J."/>
            <person name="Goldberg J."/>
            <person name="Griggs A."/>
            <person name="Gujja S."/>
            <person name="Hansen M."/>
            <person name="Howarth C."/>
            <person name="Imamovic A."/>
            <person name="Larimer J."/>
            <person name="McCowan C."/>
            <person name="Murphy C."/>
            <person name="Pearson M."/>
            <person name="Priest M."/>
            <person name="Roberts A."/>
            <person name="Saif S."/>
            <person name="Shea T."/>
            <person name="Sykes S."/>
            <person name="Wortman J."/>
            <person name="Nusbaum C."/>
            <person name="Birren B."/>
        </authorList>
    </citation>
    <scope>NUCLEOTIDE SEQUENCE [LARGE SCALE GENOMIC DNA]</scope>
    <source>
        <strain evidence="3">CBS 10118</strain>
    </source>
</reference>
<dbReference type="AlphaFoldDB" id="A0A1B9G3J7"/>
<reference evidence="4" key="4">
    <citation type="submission" date="2024-02" db="EMBL/GenBank/DDBJ databases">
        <title>Comparative genomics of Cryptococcus and Kwoniella reveals pathogenesis evolution and contrasting modes of karyotype evolution via chromosome fusion or intercentromeric recombination.</title>
        <authorList>
            <person name="Coelho M.A."/>
            <person name="David-Palma M."/>
            <person name="Shea T."/>
            <person name="Bowers K."/>
            <person name="McGinley-Smith S."/>
            <person name="Mohammad A.W."/>
            <person name="Gnirke A."/>
            <person name="Yurkov A.M."/>
            <person name="Nowrousian M."/>
            <person name="Sun S."/>
            <person name="Cuomo C.A."/>
            <person name="Heitman J."/>
        </authorList>
    </citation>
    <scope>NUCLEOTIDE SEQUENCE</scope>
    <source>
        <strain evidence="4">CBS 10118</strain>
    </source>
</reference>
<keyword evidence="5" id="KW-1185">Reference proteome</keyword>
<evidence type="ECO:0000256" key="1">
    <source>
        <dbReference type="SAM" id="Coils"/>
    </source>
</evidence>
<evidence type="ECO:0000256" key="2">
    <source>
        <dbReference type="SAM" id="MobiDB-lite"/>
    </source>
</evidence>
<feature type="coiled-coil region" evidence="1">
    <location>
        <begin position="101"/>
        <end position="170"/>
    </location>
</feature>
<evidence type="ECO:0000313" key="4">
    <source>
        <dbReference type="EMBL" id="WVW84271.1"/>
    </source>
</evidence>
<keyword evidence="1" id="KW-0175">Coiled coil</keyword>
<feature type="coiled-coil region" evidence="1">
    <location>
        <begin position="1"/>
        <end position="63"/>
    </location>
</feature>
<dbReference type="KEGG" id="kbi:30209824"/>
<name>A0A1B9G3J7_9TREE</name>
<reference evidence="4" key="2">
    <citation type="submission" date="2013-07" db="EMBL/GenBank/DDBJ databases">
        <authorList>
            <consortium name="The Broad Institute Genome Sequencing Platform"/>
            <person name="Cuomo C."/>
            <person name="Litvintseva A."/>
            <person name="Chen Y."/>
            <person name="Heitman J."/>
            <person name="Sun S."/>
            <person name="Springer D."/>
            <person name="Dromer F."/>
            <person name="Young S.K."/>
            <person name="Zeng Q."/>
            <person name="Gargeya S."/>
            <person name="Fitzgerald M."/>
            <person name="Abouelleil A."/>
            <person name="Alvarado L."/>
            <person name="Berlin A.M."/>
            <person name="Chapman S.B."/>
            <person name="Dewar J."/>
            <person name="Goldberg J."/>
            <person name="Griggs A."/>
            <person name="Gujja S."/>
            <person name="Hansen M."/>
            <person name="Howarth C."/>
            <person name="Imamovic A."/>
            <person name="Larimer J."/>
            <person name="McCowan C."/>
            <person name="Murphy C."/>
            <person name="Pearson M."/>
            <person name="Priest M."/>
            <person name="Roberts A."/>
            <person name="Saif S."/>
            <person name="Shea T."/>
            <person name="Sykes S."/>
            <person name="Wortman J."/>
            <person name="Nusbaum C."/>
            <person name="Birren B."/>
        </authorList>
    </citation>
    <scope>NUCLEOTIDE SEQUENCE</scope>
    <source>
        <strain evidence="4">CBS 10118</strain>
    </source>
</reference>
<gene>
    <name evidence="3" type="ORF">I302_05425</name>
    <name evidence="4" type="ORF">I302_106301</name>
</gene>
<dbReference type="EMBL" id="KI894021">
    <property type="protein sequence ID" value="OCF25605.1"/>
    <property type="molecule type" value="Genomic_DNA"/>
</dbReference>
<evidence type="ECO:0000313" key="3">
    <source>
        <dbReference type="EMBL" id="OCF25605.1"/>
    </source>
</evidence>
<dbReference type="EMBL" id="CP144544">
    <property type="protein sequence ID" value="WVW84271.1"/>
    <property type="molecule type" value="Genomic_DNA"/>
</dbReference>
<accession>A0A1B9G3J7</accession>
<reference evidence="3" key="3">
    <citation type="submission" date="2014-01" db="EMBL/GenBank/DDBJ databases">
        <title>Evolution of pathogenesis and genome organization in the Tremellales.</title>
        <authorList>
            <person name="Cuomo C."/>
            <person name="Litvintseva A."/>
            <person name="Heitman J."/>
            <person name="Chen Y."/>
            <person name="Sun S."/>
            <person name="Springer D."/>
            <person name="Dromer F."/>
            <person name="Young S."/>
            <person name="Zeng Q."/>
            <person name="Chapman S."/>
            <person name="Gujja S."/>
            <person name="Saif S."/>
            <person name="Birren B."/>
        </authorList>
    </citation>
    <scope>NUCLEOTIDE SEQUENCE</scope>
    <source>
        <strain evidence="3">CBS 10118</strain>
    </source>
</reference>
<dbReference type="VEuPathDB" id="FungiDB:I302_05425"/>
<proteinExistence type="predicted"/>
<organism evidence="3">
    <name type="scientific">Kwoniella bestiolae CBS 10118</name>
    <dbReference type="NCBI Taxonomy" id="1296100"/>
    <lineage>
        <taxon>Eukaryota</taxon>
        <taxon>Fungi</taxon>
        <taxon>Dikarya</taxon>
        <taxon>Basidiomycota</taxon>
        <taxon>Agaricomycotina</taxon>
        <taxon>Tremellomycetes</taxon>
        <taxon>Tremellales</taxon>
        <taxon>Cryptococcaceae</taxon>
        <taxon>Kwoniella</taxon>
    </lineage>
</organism>
<protein>
    <submittedName>
        <fullName evidence="3">Uncharacterized protein</fullName>
    </submittedName>
</protein>
<sequence length="199" mass="23247">MDKKDRDRHAAERSYAECQEELAELKVDYKELQEELEWKEGIEIELKEVKEELRSREQREEERRDMITVLGASGFDRSFLEEHAPTPPSVTNDNNKRVNEVRNLNQEVEGSRRRVVALEGRIQGQEEELVKMRLKHSKTNEKLGQVVMEKDGLLKELEILKRRLVEQEQGKEATLSISGNVMGKSKESREKEVIDLCED</sequence>
<dbReference type="Proteomes" id="UP000092730">
    <property type="component" value="Chromosome 4"/>
</dbReference>
<dbReference type="RefSeq" id="XP_019046675.1">
    <property type="nucleotide sequence ID" value="XM_019192045.1"/>
</dbReference>
<feature type="region of interest" description="Disordered" evidence="2">
    <location>
        <begin position="78"/>
        <end position="97"/>
    </location>
</feature>
<evidence type="ECO:0000313" key="5">
    <source>
        <dbReference type="Proteomes" id="UP000092730"/>
    </source>
</evidence>